<comment type="caution">
    <text evidence="1">The sequence shown here is derived from an EMBL/GenBank/DDBJ whole genome shotgun (WGS) entry which is preliminary data.</text>
</comment>
<name>A0A8K0X9R0_9PEZI</name>
<dbReference type="OrthoDB" id="3552888at2759"/>
<gene>
    <name evidence="1" type="ORF">B0T11DRAFT_314331</name>
</gene>
<evidence type="ECO:0000313" key="2">
    <source>
        <dbReference type="Proteomes" id="UP000813385"/>
    </source>
</evidence>
<proteinExistence type="predicted"/>
<accession>A0A8K0X9R0</accession>
<feature type="non-terminal residue" evidence="1">
    <location>
        <position position="180"/>
    </location>
</feature>
<dbReference type="Proteomes" id="UP000813385">
    <property type="component" value="Unassembled WGS sequence"/>
</dbReference>
<evidence type="ECO:0000313" key="1">
    <source>
        <dbReference type="EMBL" id="KAH7375888.1"/>
    </source>
</evidence>
<keyword evidence="2" id="KW-1185">Reference proteome</keyword>
<reference evidence="1" key="1">
    <citation type="journal article" date="2021" name="Nat. Commun.">
        <title>Genetic determinants of endophytism in the Arabidopsis root mycobiome.</title>
        <authorList>
            <person name="Mesny F."/>
            <person name="Miyauchi S."/>
            <person name="Thiergart T."/>
            <person name="Pickel B."/>
            <person name="Atanasova L."/>
            <person name="Karlsson M."/>
            <person name="Huettel B."/>
            <person name="Barry K.W."/>
            <person name="Haridas S."/>
            <person name="Chen C."/>
            <person name="Bauer D."/>
            <person name="Andreopoulos W."/>
            <person name="Pangilinan J."/>
            <person name="LaButti K."/>
            <person name="Riley R."/>
            <person name="Lipzen A."/>
            <person name="Clum A."/>
            <person name="Drula E."/>
            <person name="Henrissat B."/>
            <person name="Kohler A."/>
            <person name="Grigoriev I.V."/>
            <person name="Martin F.M."/>
            <person name="Hacquard S."/>
        </authorList>
    </citation>
    <scope>NUCLEOTIDE SEQUENCE</scope>
    <source>
        <strain evidence="1">MPI-CAGE-AT-0016</strain>
    </source>
</reference>
<dbReference type="AlphaFoldDB" id="A0A8K0X9R0"/>
<organism evidence="1 2">
    <name type="scientific">Plectosphaerella cucumerina</name>
    <dbReference type="NCBI Taxonomy" id="40658"/>
    <lineage>
        <taxon>Eukaryota</taxon>
        <taxon>Fungi</taxon>
        <taxon>Dikarya</taxon>
        <taxon>Ascomycota</taxon>
        <taxon>Pezizomycotina</taxon>
        <taxon>Sordariomycetes</taxon>
        <taxon>Hypocreomycetidae</taxon>
        <taxon>Glomerellales</taxon>
        <taxon>Plectosphaerellaceae</taxon>
        <taxon>Plectosphaerella</taxon>
    </lineage>
</organism>
<dbReference type="EMBL" id="JAGPXD010000001">
    <property type="protein sequence ID" value="KAH7375888.1"/>
    <property type="molecule type" value="Genomic_DNA"/>
</dbReference>
<sequence length="180" mass="19422">MADLTRSAVTALQSTPTVNGQVEVGGPNIELTGNIKEVIDQILDMNPRYSLGLFEGHPTATPTAVAEIGEKQPSSIECKDDDHAVWLGPHMCGLAREYLIRLGGYCSAPPGQCSLITCEYNCAWYICNQSGTEAQVPCTLLVEDLDRIDDECNNITADGPMWIKGQLDHGAAQGRLTVTE</sequence>
<protein>
    <submittedName>
        <fullName evidence="1">Uncharacterized protein</fullName>
    </submittedName>
</protein>